<dbReference type="EMBL" id="JAPFFF010000021">
    <property type="protein sequence ID" value="KAK8854191.1"/>
    <property type="molecule type" value="Genomic_DNA"/>
</dbReference>
<accession>A0ABR2HYL3</accession>
<evidence type="ECO:0000259" key="2">
    <source>
        <dbReference type="SMART" id="SM00128"/>
    </source>
</evidence>
<feature type="region of interest" description="Disordered" evidence="1">
    <location>
        <begin position="1"/>
        <end position="22"/>
    </location>
</feature>
<comment type="caution">
    <text evidence="3">The sequence shown here is derived from an EMBL/GenBank/DDBJ whole genome shotgun (WGS) entry which is preliminary data.</text>
</comment>
<dbReference type="Gene3D" id="3.60.10.10">
    <property type="entry name" value="Endonuclease/exonuclease/phosphatase"/>
    <property type="match status" value="1"/>
</dbReference>
<dbReference type="SUPFAM" id="SSF56219">
    <property type="entry name" value="DNase I-like"/>
    <property type="match status" value="1"/>
</dbReference>
<organism evidence="3 4">
    <name type="scientific">Tritrichomonas musculus</name>
    <dbReference type="NCBI Taxonomy" id="1915356"/>
    <lineage>
        <taxon>Eukaryota</taxon>
        <taxon>Metamonada</taxon>
        <taxon>Parabasalia</taxon>
        <taxon>Tritrichomonadida</taxon>
        <taxon>Tritrichomonadidae</taxon>
        <taxon>Tritrichomonas</taxon>
    </lineage>
</organism>
<dbReference type="InterPro" id="IPR046985">
    <property type="entry name" value="IP5"/>
</dbReference>
<dbReference type="SMART" id="SM00128">
    <property type="entry name" value="IPPc"/>
    <property type="match status" value="1"/>
</dbReference>
<reference evidence="3 4" key="1">
    <citation type="submission" date="2024-04" db="EMBL/GenBank/DDBJ databases">
        <title>Tritrichomonas musculus Genome.</title>
        <authorList>
            <person name="Alves-Ferreira E."/>
            <person name="Grigg M."/>
            <person name="Lorenzi H."/>
            <person name="Galac M."/>
        </authorList>
    </citation>
    <scope>NUCLEOTIDE SEQUENCE [LARGE SCALE GENOMIC DNA]</scope>
    <source>
        <strain evidence="3 4">EAF2021</strain>
    </source>
</reference>
<dbReference type="Pfam" id="PF22669">
    <property type="entry name" value="Exo_endo_phos2"/>
    <property type="match status" value="1"/>
</dbReference>
<dbReference type="InterPro" id="IPR036691">
    <property type="entry name" value="Endo/exonu/phosph_ase_sf"/>
</dbReference>
<evidence type="ECO:0000256" key="1">
    <source>
        <dbReference type="SAM" id="MobiDB-lite"/>
    </source>
</evidence>
<sequence length="770" mass="88163">MKKIKRVSGGRSPRSSNKLDNENVITAINEHDDQKVDSSFQKKIRNLISSCKQWISCDCSLIQKDATTNFKLALLLYRGSLEKPVLQLTNTESGPPPNIGQNIDYNAMYGNSIFVPVNKLVIPKILFNQLFLIFEFSDPHSGCVLVFKINNKDRQFEILTSQLRICRQISKLITEFNSEVNETFLRKYSYSGNDSIDNISFLKKMTLFDIEDVNCICFPVPYVQETMHIWSERSTNRNTVYFAEAQELRICCITWNVASRNPDCPEEDQTENPENEVDFENQIIEFINDKKEKDHPSDILFFAFQEIDMGFRSVVSGNSDLCDNWKELIHRALVSAHQQYEFKHCTSLGGVFTAVAVRKNIVDKFGYNLRVELKNDPQMIRLGFGGKLANKSAIVYTIEAGNTARIMLIGCHLTAHQEAKEERDKELRDLSALMYADRNIEIASSGNSNSAFNLADFDEQDFNENETFRGIDYFILEGDLNYRIDLTKQETLNLISKRDIRTLLDNDQLNHSRSEDPVIEKLKEGRIKFLPTYKFERGTQNYDDGPKQRVPSYTDRVLYMKNDKSRLYLKGIDRKSSIDDNFFVFDTDYGGFFAEGSKLIKTKCHTGIPDDVSLNYPVEPVVSSYKRGTCSMSDHRPVKAIIDFIIPVISPDKERHFQELKLKKLDEMIALSTPTLNLVYKEVEVKEKGTLELEFTNNSYAWAQWQVKAQNDDFKKNCIIAPIQGVALPGKSFVIKINAKEKTKKGNPAVFNIENSQTGSLLTQLNITVV</sequence>
<dbReference type="InterPro" id="IPR000300">
    <property type="entry name" value="IPPc"/>
</dbReference>
<keyword evidence="4" id="KW-1185">Reference proteome</keyword>
<proteinExistence type="predicted"/>
<evidence type="ECO:0000313" key="3">
    <source>
        <dbReference type="EMBL" id="KAK8854191.1"/>
    </source>
</evidence>
<feature type="domain" description="Inositol polyphosphate-related phosphatase" evidence="2">
    <location>
        <begin position="246"/>
        <end position="650"/>
    </location>
</feature>
<feature type="compositionally biased region" description="Polar residues" evidence="1">
    <location>
        <begin position="13"/>
        <end position="22"/>
    </location>
</feature>
<protein>
    <submittedName>
        <fullName evidence="3">Inositol polyphosphate 5-phosphatase</fullName>
    </submittedName>
</protein>
<evidence type="ECO:0000313" key="4">
    <source>
        <dbReference type="Proteomes" id="UP001470230"/>
    </source>
</evidence>
<name>A0ABR2HYL3_9EUKA</name>
<gene>
    <name evidence="3" type="ORF">M9Y10_016750</name>
</gene>
<dbReference type="PANTHER" id="PTHR11200">
    <property type="entry name" value="INOSITOL 5-PHOSPHATASE"/>
    <property type="match status" value="1"/>
</dbReference>
<dbReference type="PANTHER" id="PTHR11200:SF300">
    <property type="entry name" value="TYPE II INOSITOL 1,4,5-TRISPHOSPHATE 5-PHOSPHATASE"/>
    <property type="match status" value="1"/>
</dbReference>
<dbReference type="Proteomes" id="UP001470230">
    <property type="component" value="Unassembled WGS sequence"/>
</dbReference>